<evidence type="ECO:0000259" key="4">
    <source>
        <dbReference type="Pfam" id="PF25575"/>
    </source>
</evidence>
<keyword evidence="1" id="KW-0677">Repeat</keyword>
<feature type="domain" description="Serine/threonine-protein kinase BSK1-like TPR repeats" evidence="4">
    <location>
        <begin position="61"/>
        <end position="122"/>
    </location>
</feature>
<dbReference type="GO" id="GO:0051879">
    <property type="term" value="F:Hsp90 protein binding"/>
    <property type="evidence" value="ECO:0007669"/>
    <property type="project" value="TreeGrafter"/>
</dbReference>
<keyword evidence="6" id="KW-1185">Reference proteome</keyword>
<dbReference type="InterPro" id="IPR058209">
    <property type="entry name" value="TPR_BSK1_C"/>
</dbReference>
<name>A0A3N4LMJ6_9PEZI</name>
<dbReference type="AlphaFoldDB" id="A0A3N4LMJ6"/>
<proteinExistence type="predicted"/>
<dbReference type="SUPFAM" id="SSF48452">
    <property type="entry name" value="TPR-like"/>
    <property type="match status" value="1"/>
</dbReference>
<protein>
    <recommendedName>
        <fullName evidence="4">Serine/threonine-protein kinase BSK1-like TPR repeats domain-containing protein</fullName>
    </recommendedName>
</protein>
<dbReference type="PANTHER" id="PTHR22904">
    <property type="entry name" value="TPR REPEAT CONTAINING PROTEIN"/>
    <property type="match status" value="1"/>
</dbReference>
<dbReference type="Proteomes" id="UP000267821">
    <property type="component" value="Unassembled WGS sequence"/>
</dbReference>
<keyword evidence="2 3" id="KW-0802">TPR repeat</keyword>
<evidence type="ECO:0000256" key="1">
    <source>
        <dbReference type="ARBA" id="ARBA00022737"/>
    </source>
</evidence>
<accession>A0A3N4LMJ6</accession>
<sequence length="126" mass="13968">MSPKGGPHIFAPISTCPSTSITASLSQNSRAFQPDFLRFYSNKHLLTSFLSPYCASTNMADQLKAEGNAAFAKKDFNKAIECFTKAIELDASNHVLYSNRSACYASQKNFDKALEDAEKTTRMFCF</sequence>
<dbReference type="OrthoDB" id="2423701at2759"/>
<evidence type="ECO:0000313" key="6">
    <source>
        <dbReference type="Proteomes" id="UP000267821"/>
    </source>
</evidence>
<evidence type="ECO:0000256" key="3">
    <source>
        <dbReference type="PROSITE-ProRule" id="PRU00339"/>
    </source>
</evidence>
<dbReference type="InterPro" id="IPR011990">
    <property type="entry name" value="TPR-like_helical_dom_sf"/>
</dbReference>
<dbReference type="STRING" id="1051890.A0A3N4LMJ6"/>
<reference evidence="5 6" key="1">
    <citation type="journal article" date="2018" name="Nat. Ecol. Evol.">
        <title>Pezizomycetes genomes reveal the molecular basis of ectomycorrhizal truffle lifestyle.</title>
        <authorList>
            <person name="Murat C."/>
            <person name="Payen T."/>
            <person name="Noel B."/>
            <person name="Kuo A."/>
            <person name="Morin E."/>
            <person name="Chen J."/>
            <person name="Kohler A."/>
            <person name="Krizsan K."/>
            <person name="Balestrini R."/>
            <person name="Da Silva C."/>
            <person name="Montanini B."/>
            <person name="Hainaut M."/>
            <person name="Levati E."/>
            <person name="Barry K.W."/>
            <person name="Belfiori B."/>
            <person name="Cichocki N."/>
            <person name="Clum A."/>
            <person name="Dockter R.B."/>
            <person name="Fauchery L."/>
            <person name="Guy J."/>
            <person name="Iotti M."/>
            <person name="Le Tacon F."/>
            <person name="Lindquist E.A."/>
            <person name="Lipzen A."/>
            <person name="Malagnac F."/>
            <person name="Mello A."/>
            <person name="Molinier V."/>
            <person name="Miyauchi S."/>
            <person name="Poulain J."/>
            <person name="Riccioni C."/>
            <person name="Rubini A."/>
            <person name="Sitrit Y."/>
            <person name="Splivallo R."/>
            <person name="Traeger S."/>
            <person name="Wang M."/>
            <person name="Zifcakova L."/>
            <person name="Wipf D."/>
            <person name="Zambonelli A."/>
            <person name="Paolocci F."/>
            <person name="Nowrousian M."/>
            <person name="Ottonello S."/>
            <person name="Baldrian P."/>
            <person name="Spatafora J.W."/>
            <person name="Henrissat B."/>
            <person name="Nagy L.G."/>
            <person name="Aury J.M."/>
            <person name="Wincker P."/>
            <person name="Grigoriev I.V."/>
            <person name="Bonfante P."/>
            <person name="Martin F.M."/>
        </authorList>
    </citation>
    <scope>NUCLEOTIDE SEQUENCE [LARGE SCALE GENOMIC DNA]</scope>
    <source>
        <strain evidence="5 6">ATCC MYA-4762</strain>
    </source>
</reference>
<dbReference type="SMART" id="SM00028">
    <property type="entry name" value="TPR"/>
    <property type="match status" value="2"/>
</dbReference>
<evidence type="ECO:0000313" key="5">
    <source>
        <dbReference type="EMBL" id="RPB22888.1"/>
    </source>
</evidence>
<gene>
    <name evidence="5" type="ORF">L211DRAFT_309410</name>
</gene>
<dbReference type="Pfam" id="PF25575">
    <property type="entry name" value="TPR_BSK1_C"/>
    <property type="match status" value="1"/>
</dbReference>
<dbReference type="Gene3D" id="1.25.40.10">
    <property type="entry name" value="Tetratricopeptide repeat domain"/>
    <property type="match status" value="1"/>
</dbReference>
<evidence type="ECO:0000256" key="2">
    <source>
        <dbReference type="ARBA" id="ARBA00022803"/>
    </source>
</evidence>
<dbReference type="PROSITE" id="PS50005">
    <property type="entry name" value="TPR"/>
    <property type="match status" value="1"/>
</dbReference>
<dbReference type="EMBL" id="ML121549">
    <property type="protein sequence ID" value="RPB22888.1"/>
    <property type="molecule type" value="Genomic_DNA"/>
</dbReference>
<dbReference type="InParanoid" id="A0A3N4LMJ6"/>
<dbReference type="InterPro" id="IPR019734">
    <property type="entry name" value="TPR_rpt"/>
</dbReference>
<feature type="repeat" description="TPR" evidence="3">
    <location>
        <begin position="60"/>
        <end position="93"/>
    </location>
</feature>
<organism evidence="5 6">
    <name type="scientific">Terfezia boudieri ATCC MYA-4762</name>
    <dbReference type="NCBI Taxonomy" id="1051890"/>
    <lineage>
        <taxon>Eukaryota</taxon>
        <taxon>Fungi</taxon>
        <taxon>Dikarya</taxon>
        <taxon>Ascomycota</taxon>
        <taxon>Pezizomycotina</taxon>
        <taxon>Pezizomycetes</taxon>
        <taxon>Pezizales</taxon>
        <taxon>Pezizaceae</taxon>
        <taxon>Terfezia</taxon>
    </lineage>
</organism>
<dbReference type="PANTHER" id="PTHR22904:SF523">
    <property type="entry name" value="STRESS-INDUCED-PHOSPHOPROTEIN 1"/>
    <property type="match status" value="1"/>
</dbReference>